<protein>
    <submittedName>
        <fullName evidence="6">L-iditol 2-dehydrogenase</fullName>
    </submittedName>
</protein>
<sequence length="349" mass="38262">MKALNLYGPRDLRYEETAKPVLEDSKEVIIKVKVVGICGSDIHRYAKLGPYIAGMTWGHEFSGEIVAVGSEVDSLRPGDRVTACPALYCGHCESCRKGEFARCEKLTVIGARHPGAFAEYVKVPAENCVKLPDSVPYDAASMIEPTSVAIHGLYKTGIEAGDDVAVIGCGTIGLLTIQWAKIFGARHVYALDIDDAKLELAKQLGADFGVNTKDIEPHEKIFEMTGNRGVDIAVESAGSTITSAQVFSLPRKGGKVVFMGIPYGDVMVKRFYFERIVRNELSVYGSWNAISAPFPGKEWQTTVHFLQEGKIKVEPMITHRLSLAEGPATFEKIINRQGNFGKVLFYPEK</sequence>
<dbReference type="AlphaFoldDB" id="A0A1H8QX49"/>
<keyword evidence="1 4" id="KW-0479">Metal-binding</keyword>
<evidence type="ECO:0000256" key="4">
    <source>
        <dbReference type="RuleBase" id="RU361277"/>
    </source>
</evidence>
<evidence type="ECO:0000313" key="7">
    <source>
        <dbReference type="Proteomes" id="UP000198847"/>
    </source>
</evidence>
<dbReference type="EMBL" id="FODY01000003">
    <property type="protein sequence ID" value="SEO58772.1"/>
    <property type="molecule type" value="Genomic_DNA"/>
</dbReference>
<dbReference type="Pfam" id="PF00107">
    <property type="entry name" value="ADH_zinc_N"/>
    <property type="match status" value="1"/>
</dbReference>
<accession>A0A1H8QX49</accession>
<dbReference type="PANTHER" id="PTHR43401:SF2">
    <property type="entry name" value="L-THREONINE 3-DEHYDROGENASE"/>
    <property type="match status" value="1"/>
</dbReference>
<organism evidence="6 7">
    <name type="scientific">Propionispora vibrioides</name>
    <dbReference type="NCBI Taxonomy" id="112903"/>
    <lineage>
        <taxon>Bacteria</taxon>
        <taxon>Bacillati</taxon>
        <taxon>Bacillota</taxon>
        <taxon>Negativicutes</taxon>
        <taxon>Selenomonadales</taxon>
        <taxon>Sporomusaceae</taxon>
        <taxon>Propionispora</taxon>
    </lineage>
</organism>
<dbReference type="Pfam" id="PF08240">
    <property type="entry name" value="ADH_N"/>
    <property type="match status" value="1"/>
</dbReference>
<dbReference type="Gene3D" id="3.90.180.10">
    <property type="entry name" value="Medium-chain alcohol dehydrogenases, catalytic domain"/>
    <property type="match status" value="1"/>
</dbReference>
<dbReference type="InterPro" id="IPR050129">
    <property type="entry name" value="Zn_alcohol_dh"/>
</dbReference>
<evidence type="ECO:0000256" key="2">
    <source>
        <dbReference type="ARBA" id="ARBA00022833"/>
    </source>
</evidence>
<dbReference type="Proteomes" id="UP000198847">
    <property type="component" value="Unassembled WGS sequence"/>
</dbReference>
<dbReference type="GO" id="GO:0008270">
    <property type="term" value="F:zinc ion binding"/>
    <property type="evidence" value="ECO:0007669"/>
    <property type="project" value="InterPro"/>
</dbReference>
<dbReference type="STRING" id="112903.SAMN04490178_10391"/>
<dbReference type="InterPro" id="IPR013149">
    <property type="entry name" value="ADH-like_C"/>
</dbReference>
<name>A0A1H8QX49_9FIRM</name>
<dbReference type="InterPro" id="IPR036291">
    <property type="entry name" value="NAD(P)-bd_dom_sf"/>
</dbReference>
<dbReference type="SMART" id="SM00829">
    <property type="entry name" value="PKS_ER"/>
    <property type="match status" value="1"/>
</dbReference>
<keyword evidence="7" id="KW-1185">Reference proteome</keyword>
<dbReference type="InterPro" id="IPR020843">
    <property type="entry name" value="ER"/>
</dbReference>
<dbReference type="PANTHER" id="PTHR43401">
    <property type="entry name" value="L-THREONINE 3-DEHYDROGENASE"/>
    <property type="match status" value="1"/>
</dbReference>
<evidence type="ECO:0000313" key="6">
    <source>
        <dbReference type="EMBL" id="SEO58772.1"/>
    </source>
</evidence>
<dbReference type="InterPro" id="IPR002328">
    <property type="entry name" value="ADH_Zn_CS"/>
</dbReference>
<dbReference type="InterPro" id="IPR013154">
    <property type="entry name" value="ADH-like_N"/>
</dbReference>
<evidence type="ECO:0000259" key="5">
    <source>
        <dbReference type="SMART" id="SM00829"/>
    </source>
</evidence>
<dbReference type="SUPFAM" id="SSF50129">
    <property type="entry name" value="GroES-like"/>
    <property type="match status" value="1"/>
</dbReference>
<dbReference type="PROSITE" id="PS00059">
    <property type="entry name" value="ADH_ZINC"/>
    <property type="match status" value="1"/>
</dbReference>
<comment type="similarity">
    <text evidence="4">Belongs to the zinc-containing alcohol dehydrogenase family.</text>
</comment>
<comment type="cofactor">
    <cofactor evidence="4">
        <name>Zn(2+)</name>
        <dbReference type="ChEBI" id="CHEBI:29105"/>
    </cofactor>
</comment>
<keyword evidence="3" id="KW-0560">Oxidoreductase</keyword>
<evidence type="ECO:0000256" key="3">
    <source>
        <dbReference type="ARBA" id="ARBA00023002"/>
    </source>
</evidence>
<dbReference type="RefSeq" id="WP_091744234.1">
    <property type="nucleotide sequence ID" value="NZ_FODY01000003.1"/>
</dbReference>
<dbReference type="OrthoDB" id="1674659at2"/>
<feature type="domain" description="Enoyl reductase (ER)" evidence="5">
    <location>
        <begin position="8"/>
        <end position="345"/>
    </location>
</feature>
<reference evidence="6 7" key="1">
    <citation type="submission" date="2016-10" db="EMBL/GenBank/DDBJ databases">
        <authorList>
            <person name="de Groot N.N."/>
        </authorList>
    </citation>
    <scope>NUCLEOTIDE SEQUENCE [LARGE SCALE GENOMIC DNA]</scope>
    <source>
        <strain evidence="6 7">DSM 13305</strain>
    </source>
</reference>
<dbReference type="InterPro" id="IPR011032">
    <property type="entry name" value="GroES-like_sf"/>
</dbReference>
<gene>
    <name evidence="6" type="ORF">SAMN04490178_10391</name>
</gene>
<dbReference type="Gene3D" id="3.40.50.720">
    <property type="entry name" value="NAD(P)-binding Rossmann-like Domain"/>
    <property type="match status" value="1"/>
</dbReference>
<proteinExistence type="inferred from homology"/>
<dbReference type="SUPFAM" id="SSF51735">
    <property type="entry name" value="NAD(P)-binding Rossmann-fold domains"/>
    <property type="match status" value="1"/>
</dbReference>
<evidence type="ECO:0000256" key="1">
    <source>
        <dbReference type="ARBA" id="ARBA00022723"/>
    </source>
</evidence>
<keyword evidence="2 4" id="KW-0862">Zinc</keyword>
<dbReference type="CDD" id="cd08236">
    <property type="entry name" value="sugar_DH"/>
    <property type="match status" value="1"/>
</dbReference>
<dbReference type="GO" id="GO:0016491">
    <property type="term" value="F:oxidoreductase activity"/>
    <property type="evidence" value="ECO:0007669"/>
    <property type="project" value="UniProtKB-KW"/>
</dbReference>